<dbReference type="Gene3D" id="1.25.40.10">
    <property type="entry name" value="Tetratricopeptide repeat domain"/>
    <property type="match status" value="4"/>
</dbReference>
<dbReference type="Pfam" id="PF14559">
    <property type="entry name" value="TPR_19"/>
    <property type="match status" value="2"/>
</dbReference>
<feature type="compositionally biased region" description="Basic and acidic residues" evidence="1">
    <location>
        <begin position="1246"/>
        <end position="1258"/>
    </location>
</feature>
<dbReference type="PROSITE" id="PS50005">
    <property type="entry name" value="TPR"/>
    <property type="match status" value="4"/>
</dbReference>
<reference evidence="3" key="1">
    <citation type="journal article" date="2008" name="Nat. Genet.">
        <title>The Pristionchus pacificus genome provides a unique perspective on nematode lifestyle and parasitism.</title>
        <authorList>
            <person name="Dieterich C."/>
            <person name="Clifton S.W."/>
            <person name="Schuster L.N."/>
            <person name="Chinwalla A."/>
            <person name="Delehaunty K."/>
            <person name="Dinkelacker I."/>
            <person name="Fulton L."/>
            <person name="Fulton R."/>
            <person name="Godfrey J."/>
            <person name="Minx P."/>
            <person name="Mitreva M."/>
            <person name="Roeseler W."/>
            <person name="Tian H."/>
            <person name="Witte H."/>
            <person name="Yang S.P."/>
            <person name="Wilson R.K."/>
            <person name="Sommer R.J."/>
        </authorList>
    </citation>
    <scope>NUCLEOTIDE SEQUENCE [LARGE SCALE GENOMIC DNA]</scope>
    <source>
        <strain evidence="3">PS312</strain>
    </source>
</reference>
<feature type="region of interest" description="Disordered" evidence="1">
    <location>
        <begin position="1092"/>
        <end position="1112"/>
    </location>
</feature>
<protein>
    <submittedName>
        <fullName evidence="2">Ctr-9</fullName>
    </submittedName>
</protein>
<dbReference type="Proteomes" id="UP000005239">
    <property type="component" value="Unassembled WGS sequence"/>
</dbReference>
<accession>A0A8R1YI31</accession>
<dbReference type="InterPro" id="IPR019734">
    <property type="entry name" value="TPR_rpt"/>
</dbReference>
<evidence type="ECO:0000313" key="3">
    <source>
        <dbReference type="Proteomes" id="UP000005239"/>
    </source>
</evidence>
<feature type="region of interest" description="Disordered" evidence="1">
    <location>
        <begin position="129"/>
        <end position="175"/>
    </location>
</feature>
<evidence type="ECO:0000256" key="1">
    <source>
        <dbReference type="SAM" id="MobiDB-lite"/>
    </source>
</evidence>
<dbReference type="GO" id="GO:0016593">
    <property type="term" value="C:Cdc73/Paf1 complex"/>
    <property type="evidence" value="ECO:0000318"/>
    <property type="project" value="GO_Central"/>
</dbReference>
<dbReference type="GO" id="GO:0000993">
    <property type="term" value="F:RNA polymerase II complex binding"/>
    <property type="evidence" value="ECO:0000318"/>
    <property type="project" value="GO_Central"/>
</dbReference>
<feature type="region of interest" description="Disordered" evidence="1">
    <location>
        <begin position="1132"/>
        <end position="1351"/>
    </location>
</feature>
<dbReference type="InterPro" id="IPR011990">
    <property type="entry name" value="TPR-like_helical_dom_sf"/>
</dbReference>
<dbReference type="PROSITE" id="PS50293">
    <property type="entry name" value="TPR_REGION"/>
    <property type="match status" value="1"/>
</dbReference>
<dbReference type="OrthoDB" id="343875at2759"/>
<dbReference type="PANTHER" id="PTHR14027:SF2">
    <property type="entry name" value="RNA POLYMERASE-ASSOCIATED PROTEIN CTR9 HOMOLOG"/>
    <property type="match status" value="1"/>
</dbReference>
<name>A0A2A6BBD9_PRIPA</name>
<dbReference type="GO" id="GO:0006355">
    <property type="term" value="P:regulation of DNA-templated transcription"/>
    <property type="evidence" value="ECO:0007669"/>
    <property type="project" value="InterPro"/>
</dbReference>
<dbReference type="InterPro" id="IPR031101">
    <property type="entry name" value="Ctr9"/>
</dbReference>
<keyword evidence="3" id="KW-1185">Reference proteome</keyword>
<dbReference type="SUPFAM" id="SSF48452">
    <property type="entry name" value="TPR-like"/>
    <property type="match status" value="2"/>
</dbReference>
<evidence type="ECO:0000313" key="2">
    <source>
        <dbReference type="EnsemblMetazoa" id="PPA21405.1"/>
    </source>
</evidence>
<reference evidence="2" key="2">
    <citation type="submission" date="2022-06" db="UniProtKB">
        <authorList>
            <consortium name="EnsemblMetazoa"/>
        </authorList>
    </citation>
    <scope>IDENTIFICATION</scope>
    <source>
        <strain evidence="2">PS312</strain>
    </source>
</reference>
<dbReference type="Pfam" id="PF13181">
    <property type="entry name" value="TPR_8"/>
    <property type="match status" value="2"/>
</dbReference>
<dbReference type="FunFam" id="1.25.40.10:FF:000289">
    <property type="entry name" value="RNA polymerase-associated protein CTR9 homolog"/>
    <property type="match status" value="1"/>
</dbReference>
<accession>A0A2A6BBD9</accession>
<dbReference type="Pfam" id="PF13424">
    <property type="entry name" value="TPR_12"/>
    <property type="match status" value="1"/>
</dbReference>
<dbReference type="GO" id="GO:0006368">
    <property type="term" value="P:transcription elongation by RNA polymerase II"/>
    <property type="evidence" value="ECO:0000318"/>
    <property type="project" value="GO_Central"/>
</dbReference>
<feature type="region of interest" description="Disordered" evidence="1">
    <location>
        <begin position="63"/>
        <end position="83"/>
    </location>
</feature>
<organism evidence="2 3">
    <name type="scientific">Pristionchus pacificus</name>
    <name type="common">Parasitic nematode worm</name>
    <dbReference type="NCBI Taxonomy" id="54126"/>
    <lineage>
        <taxon>Eukaryota</taxon>
        <taxon>Metazoa</taxon>
        <taxon>Ecdysozoa</taxon>
        <taxon>Nematoda</taxon>
        <taxon>Chromadorea</taxon>
        <taxon>Rhabditida</taxon>
        <taxon>Rhabditina</taxon>
        <taxon>Diplogasteromorpha</taxon>
        <taxon>Diplogasteroidea</taxon>
        <taxon>Neodiplogasteridae</taxon>
        <taxon>Pristionchus</taxon>
    </lineage>
</organism>
<feature type="compositionally biased region" description="Basic residues" evidence="1">
    <location>
        <begin position="1289"/>
        <end position="1303"/>
    </location>
</feature>
<dbReference type="FunFam" id="1.25.40.10:FF:000322">
    <property type="entry name" value="RNA polymerase-associated protein CTR9 homolog"/>
    <property type="match status" value="1"/>
</dbReference>
<dbReference type="EnsemblMetazoa" id="PPA21405.1">
    <property type="protein sequence ID" value="PPA21405.1"/>
    <property type="gene ID" value="WBGene00110959"/>
</dbReference>
<gene>
    <name evidence="2" type="primary">WBGene00110959</name>
</gene>
<dbReference type="SMART" id="SM00028">
    <property type="entry name" value="TPR"/>
    <property type="match status" value="11"/>
</dbReference>
<feature type="compositionally biased region" description="Basic and acidic residues" evidence="1">
    <location>
        <begin position="1132"/>
        <end position="1141"/>
    </location>
</feature>
<feature type="compositionally biased region" description="Basic and acidic residues" evidence="1">
    <location>
        <begin position="1168"/>
        <end position="1190"/>
    </location>
</feature>
<proteinExistence type="predicted"/>
<feature type="compositionally biased region" description="Low complexity" evidence="1">
    <location>
        <begin position="1266"/>
        <end position="1279"/>
    </location>
</feature>
<feature type="compositionally biased region" description="Low complexity" evidence="1">
    <location>
        <begin position="129"/>
        <end position="172"/>
    </location>
</feature>
<dbReference type="PANTHER" id="PTHR14027">
    <property type="entry name" value="RNA POLYMERASE-ASSOCIATED PROTEIN CTR9"/>
    <property type="match status" value="1"/>
</dbReference>
<feature type="compositionally biased region" description="Low complexity" evidence="1">
    <location>
        <begin position="68"/>
        <end position="80"/>
    </location>
</feature>
<sequence length="1351" mass="153040">MVAEPRKLLIPLKNSTDDAERLKSTRRFAIDVWNVTRRWNELAIEAASQMEKFTSGRMRVHHTQGVLPSDDPSSSSTDYLSPDERDRIMVGVVKAHDSLTEILEHLDRQIGKLRTAQSRLAPMKKLCEPSTLLSPSPLSSPSTSTPSTPTSSARTPPLSSLSSPISSPSSSLLDKRGSPRAYYIVSEMERILPPLIVCFEKELAAKKVILKEVGSHAHRGLSNAAIVSFQHEPFVEESLLNELYALIEVIEMNVHELPDGDDILSILKDESAKLHVWITAAVEYYKQKRYEVFTMILEKSGGEATLDYYGFEKDQVRALDTLAAYYVKKGHRERGSKDKRKELYTKATLLYTTADKIIMYDLNHLLGRALFCLLEGNKIDQADQQFTFVLQGSSEQGNIPALLGKACIAFQKKDYTQALFFYKKALRTKPDCPADVRVGLGHCFVKLNKLDYARRAFERALQLDPFNVAALCAISIMDSNLMTEEGVKNGVRNLYRAYKLEPENPIVLNHLANHFFYKGELTKVDQLAWAAFQNADTENIRAESCFHLARSLHRIGNYDKAFRYYYQSTQFASPSFILPFYGLGQMYIQRKEYANAMTCFEKILDPHPNNTETLKILGSLYAQAGGDAKKGVDYRAKARTHLQKYVELIPDDAEVLIELAQLTESTDPIKSMQYYEKVCDLLAKEEMDVPPEIINNMGSLSLAQGDYEKARDYYQKAMDILASESGDDIEAFRVTIMYNQARAAELLCLFDTAEALYKDVLRKDGHYIDSFLRLGCIARDRGQIYESSVWFKECMGVNQSSSDSWTLIGMLHMNKQEWQPAQKKFEHILKMQPNKEDTYSMIALGNIWLETLFNPNRNKEKDKSHQDRALQWFTKALKCQPKNMWAANGIGCVLAVKKQTQEAREIFSQVREATAEFLDVWINIAHVYMEQGQYVAAVQMYLNAMKKFGKEKDPQLLLYLARAYHRTGKIVECRETLEKATLADPENLVIKFNHALTLQRQATMTMKDEKATYQVVDGAIQDLKTAQRIFEYIMSLREEARASGISFTFTETQCKACADLLRQAQIYLERARAQDAEEQALKARQEEERMQIKRRQEEEEREKMESRQRQVEDLKQTRQLYIQMTKDILKLPEVKDEDRKSRGGGGRGRKSKGGGGDEFMNDSSDLGDWEKGEGGEGGEKRERKKKEGGSRKRRERDRGGAGSGSDEGGGEKKRKKKKREPSPKLSAKQNAKIKSRAFISDDDSSGDDKGAVGDERATQLRSDSPPTASAFNDSSSSPTDSEEEEKMERKKKNGKGGKSTGRRVKMDSDQSGSGSDSDRGRKQKSASENEGSDDEPAPTRRVRMSTSEESD</sequence>